<comment type="subcellular location">
    <subcellularLocation>
        <location evidence="1">Mitochondrion inner membrane</location>
        <topology evidence="1">Single-pass membrane protein</topology>
    </subcellularLocation>
</comment>
<keyword evidence="6" id="KW-0999">Mitochondrion inner membrane</keyword>
<keyword evidence="3" id="KW-0813">Transport</keyword>
<evidence type="ECO:0000256" key="11">
    <source>
        <dbReference type="ARBA" id="ARBA00068509"/>
    </source>
</evidence>
<gene>
    <name evidence="13" type="ORF">GE061_010803</name>
</gene>
<name>A0A8S9XXU5_APOLU</name>
<dbReference type="AlphaFoldDB" id="A0A8S9XXU5"/>
<comment type="similarity">
    <text evidence="2">Belongs to the UQCR10/QCR9 family.</text>
</comment>
<sequence>MHFSIETHPQYRLHSKRAIMGMDHFYKFILRRTSTYSAACVLGAVIFERTFDMTTGSLYDIINDGKQWDDIKHKYDKNWKPFTCFLKLSPNHVVCVKSPKQLQIGDPDCFDRLGDGGPAAYALAACRQRDHVFEHFA</sequence>
<dbReference type="PANTHER" id="PTHR12980">
    <property type="entry name" value="UBIQUINOL-CYTOCHROME C REDUCTASE COMPLEX, SUBUNIT X"/>
    <property type="match status" value="1"/>
</dbReference>
<dbReference type="OrthoDB" id="44067at2759"/>
<dbReference type="GO" id="GO:0045275">
    <property type="term" value="C:respiratory chain complex III"/>
    <property type="evidence" value="ECO:0007669"/>
    <property type="project" value="InterPro"/>
</dbReference>
<evidence type="ECO:0000256" key="2">
    <source>
        <dbReference type="ARBA" id="ARBA00007856"/>
    </source>
</evidence>
<dbReference type="PANTHER" id="PTHR12980:SF0">
    <property type="entry name" value="CYTOCHROME B-C1 COMPLEX SUBUNIT 9"/>
    <property type="match status" value="1"/>
</dbReference>
<evidence type="ECO:0000256" key="10">
    <source>
        <dbReference type="ARBA" id="ARBA00023136"/>
    </source>
</evidence>
<evidence type="ECO:0000256" key="5">
    <source>
        <dbReference type="ARBA" id="ARBA00022692"/>
    </source>
</evidence>
<keyword evidence="7" id="KW-0249">Electron transport</keyword>
<dbReference type="Gene3D" id="1.20.5.260">
    <property type="entry name" value="Cytochrome b-c1 complex subunit 9"/>
    <property type="match status" value="1"/>
</dbReference>
<evidence type="ECO:0000256" key="1">
    <source>
        <dbReference type="ARBA" id="ARBA00004434"/>
    </source>
</evidence>
<keyword evidence="14" id="KW-1185">Reference proteome</keyword>
<evidence type="ECO:0000256" key="9">
    <source>
        <dbReference type="ARBA" id="ARBA00023128"/>
    </source>
</evidence>
<accession>A0A8S9XXU5</accession>
<dbReference type="Proteomes" id="UP000466442">
    <property type="component" value="Unassembled WGS sequence"/>
</dbReference>
<keyword evidence="9" id="KW-0496">Mitochondrion</keyword>
<dbReference type="EMBL" id="WIXP02000003">
    <property type="protein sequence ID" value="KAF6213088.1"/>
    <property type="molecule type" value="Genomic_DNA"/>
</dbReference>
<proteinExistence type="inferred from homology"/>
<dbReference type="SUPFAM" id="SSF81514">
    <property type="entry name" value="Subunit X (non-heme 7 kDa protein) of cytochrome bc1 complex (Ubiquinol-cytochrome c reductase)"/>
    <property type="match status" value="1"/>
</dbReference>
<keyword evidence="8" id="KW-1133">Transmembrane helix</keyword>
<dbReference type="InterPro" id="IPR008027">
    <property type="entry name" value="QCR9"/>
</dbReference>
<evidence type="ECO:0000256" key="7">
    <source>
        <dbReference type="ARBA" id="ARBA00022982"/>
    </source>
</evidence>
<organism evidence="13 14">
    <name type="scientific">Apolygus lucorum</name>
    <name type="common">Small green plant bug</name>
    <name type="synonym">Lygocoris lucorum</name>
    <dbReference type="NCBI Taxonomy" id="248454"/>
    <lineage>
        <taxon>Eukaryota</taxon>
        <taxon>Metazoa</taxon>
        <taxon>Ecdysozoa</taxon>
        <taxon>Arthropoda</taxon>
        <taxon>Hexapoda</taxon>
        <taxon>Insecta</taxon>
        <taxon>Pterygota</taxon>
        <taxon>Neoptera</taxon>
        <taxon>Paraneoptera</taxon>
        <taxon>Hemiptera</taxon>
        <taxon>Heteroptera</taxon>
        <taxon>Panheteroptera</taxon>
        <taxon>Cimicomorpha</taxon>
        <taxon>Miridae</taxon>
        <taxon>Mirini</taxon>
        <taxon>Apolygus</taxon>
    </lineage>
</organism>
<comment type="caution">
    <text evidence="13">The sequence shown here is derived from an EMBL/GenBank/DDBJ whole genome shotgun (WGS) entry which is preliminary data.</text>
</comment>
<evidence type="ECO:0000256" key="4">
    <source>
        <dbReference type="ARBA" id="ARBA00022660"/>
    </source>
</evidence>
<evidence type="ECO:0000256" key="12">
    <source>
        <dbReference type="ARBA" id="ARBA00076299"/>
    </source>
</evidence>
<evidence type="ECO:0000313" key="14">
    <source>
        <dbReference type="Proteomes" id="UP000466442"/>
    </source>
</evidence>
<keyword evidence="4" id="KW-0679">Respiratory chain</keyword>
<evidence type="ECO:0000256" key="6">
    <source>
        <dbReference type="ARBA" id="ARBA00022792"/>
    </source>
</evidence>
<reference evidence="13" key="1">
    <citation type="journal article" date="2021" name="Mol. Ecol. Resour.">
        <title>Apolygus lucorum genome provides insights into omnivorousness and mesophyll feeding.</title>
        <authorList>
            <person name="Liu Y."/>
            <person name="Liu H."/>
            <person name="Wang H."/>
            <person name="Huang T."/>
            <person name="Liu B."/>
            <person name="Yang B."/>
            <person name="Yin L."/>
            <person name="Li B."/>
            <person name="Zhang Y."/>
            <person name="Zhang S."/>
            <person name="Jiang F."/>
            <person name="Zhang X."/>
            <person name="Ren Y."/>
            <person name="Wang B."/>
            <person name="Wang S."/>
            <person name="Lu Y."/>
            <person name="Wu K."/>
            <person name="Fan W."/>
            <person name="Wang G."/>
        </authorList>
    </citation>
    <scope>NUCLEOTIDE SEQUENCE</scope>
    <source>
        <strain evidence="13">12Hb</strain>
    </source>
</reference>
<keyword evidence="5" id="KW-0812">Transmembrane</keyword>
<dbReference type="GO" id="GO:0006122">
    <property type="term" value="P:mitochondrial electron transport, ubiquinol to cytochrome c"/>
    <property type="evidence" value="ECO:0007669"/>
    <property type="project" value="InterPro"/>
</dbReference>
<protein>
    <recommendedName>
        <fullName evidence="11">Cytochrome b-c1 complex subunit 9</fullName>
    </recommendedName>
    <alternativeName>
        <fullName evidence="12">Complex III subunit X</fullName>
    </alternativeName>
</protein>
<evidence type="ECO:0000256" key="8">
    <source>
        <dbReference type="ARBA" id="ARBA00022989"/>
    </source>
</evidence>
<dbReference type="FunFam" id="1.20.5.260:FF:000001">
    <property type="entry name" value="Cytochrome b-c1 complex subunit 9"/>
    <property type="match status" value="1"/>
</dbReference>
<dbReference type="Pfam" id="PF05365">
    <property type="entry name" value="UCR_UQCRX_QCR9"/>
    <property type="match status" value="1"/>
</dbReference>
<dbReference type="GO" id="GO:0005743">
    <property type="term" value="C:mitochondrial inner membrane"/>
    <property type="evidence" value="ECO:0007669"/>
    <property type="project" value="UniProtKB-SubCell"/>
</dbReference>
<evidence type="ECO:0000256" key="3">
    <source>
        <dbReference type="ARBA" id="ARBA00022448"/>
    </source>
</evidence>
<dbReference type="InterPro" id="IPR036656">
    <property type="entry name" value="QCR9_sf"/>
</dbReference>
<evidence type="ECO:0000313" key="13">
    <source>
        <dbReference type="EMBL" id="KAF6213088.1"/>
    </source>
</evidence>
<keyword evidence="10" id="KW-0472">Membrane</keyword>